<evidence type="ECO:0000313" key="1">
    <source>
        <dbReference type="EMBL" id="KAF5243462.1"/>
    </source>
</evidence>
<dbReference type="Proteomes" id="UP000537989">
    <property type="component" value="Unassembled WGS sequence"/>
</dbReference>
<dbReference type="AlphaFoldDB" id="A0AAN6HIA1"/>
<organism evidence="1 2">
    <name type="scientific">Fusarium austroamericanum</name>
    <dbReference type="NCBI Taxonomy" id="282268"/>
    <lineage>
        <taxon>Eukaryota</taxon>
        <taxon>Fungi</taxon>
        <taxon>Dikarya</taxon>
        <taxon>Ascomycota</taxon>
        <taxon>Pezizomycotina</taxon>
        <taxon>Sordariomycetes</taxon>
        <taxon>Hypocreomycetidae</taxon>
        <taxon>Hypocreales</taxon>
        <taxon>Nectriaceae</taxon>
        <taxon>Fusarium</taxon>
    </lineage>
</organism>
<dbReference type="SUPFAM" id="SSF63829">
    <property type="entry name" value="Calcium-dependent phosphotriesterase"/>
    <property type="match status" value="1"/>
</dbReference>
<dbReference type="PANTHER" id="PTHR42060">
    <property type="entry name" value="NHL REPEAT-CONTAINING PROTEIN-RELATED"/>
    <property type="match status" value="1"/>
</dbReference>
<dbReference type="PANTHER" id="PTHR42060:SF1">
    <property type="entry name" value="NHL REPEAT-CONTAINING PROTEIN"/>
    <property type="match status" value="1"/>
</dbReference>
<accession>A0AAN6HIA1</accession>
<gene>
    <name evidence="1" type="ORF">FAUST_2818</name>
</gene>
<evidence type="ECO:0000313" key="2">
    <source>
        <dbReference type="Proteomes" id="UP000537989"/>
    </source>
</evidence>
<name>A0AAN6HIA1_FUSAU</name>
<dbReference type="Gene3D" id="2.120.10.30">
    <property type="entry name" value="TolB, C-terminal domain"/>
    <property type="match status" value="1"/>
</dbReference>
<dbReference type="InterPro" id="IPR052998">
    <property type="entry name" value="Hetero-Diels-Alderase-like"/>
</dbReference>
<protein>
    <recommendedName>
        <fullName evidence="3">SMP-30/Gluconolactonase/LRE-like region domain-containing protein</fullName>
    </recommendedName>
</protein>
<reference evidence="1 2" key="1">
    <citation type="submission" date="2020-02" db="EMBL/GenBank/DDBJ databases">
        <title>Identification and distribution of gene clusters putatively required for synthesis of sphingolipid metabolism inhibitors in phylogenetically diverse species of the filamentous fungus Fusarium.</title>
        <authorList>
            <person name="Kim H.-S."/>
            <person name="Busman M."/>
            <person name="Brown D.W."/>
            <person name="Divon H."/>
            <person name="Uhlig S."/>
            <person name="Proctor R.H."/>
        </authorList>
    </citation>
    <scope>NUCLEOTIDE SEQUENCE [LARGE SCALE GENOMIC DNA]</scope>
    <source>
        <strain evidence="1 2">NRRL 2903</strain>
    </source>
</reference>
<sequence length="576" mass="63594">MAHNTVCGSMAIGRPTRQEDFRHEPPVISLAGEHYFFSGPIRSYGRVHELASKATNIDLDHEYGGKSSEYIILGPDKRFFRCTRSWTGQVAARSTGDFEDYEEIGDLFSENDVERPLFLYFGPNRTFYTRIADGTEKWKLSHDIIHNGLQTTAYATVSGVKSLWLGVSCAWVAQYRDDRFQFDLKGQYAGLEDTLRKKQEEEVCIAALALNVTDGSSYACVFEDGTKKYEAGSAGFDGKEFERWCDENFKYPQRAKKITHTQDVINFKTMASTKTLFQLTTQPTWFENIAIKSNGTILTTRLDVPEVWAIDPETSSGFQILRVPLPEETPNQALTGICYLKPDVFAIGAGSFDLLGGAKPKHGSWSIWLADLTTEQPKVTKVADMPVIDMINGITAWDDNTVLVTDCLNGKVYKLDVEMGSYNLALEDETMTIPADAPFQVGINGIKVHRTSEQTYIYYTTTTRFSMYRVPVTQQLQAAGPVETLTSGVIGDDFAVTRDGTVYLCTNVSNTVTQVPAAGGAAVRVAGDEKTLVLAGATACVLSEDEKILYVATSGANAMPVDGETEPAKIVQVNLH</sequence>
<dbReference type="InterPro" id="IPR011042">
    <property type="entry name" value="6-blade_b-propeller_TolB-like"/>
</dbReference>
<proteinExistence type="predicted"/>
<evidence type="ECO:0008006" key="3">
    <source>
        <dbReference type="Google" id="ProtNLM"/>
    </source>
</evidence>
<keyword evidence="2" id="KW-1185">Reference proteome</keyword>
<comment type="caution">
    <text evidence="1">The sequence shown here is derived from an EMBL/GenBank/DDBJ whole genome shotgun (WGS) entry which is preliminary data.</text>
</comment>
<dbReference type="EMBL" id="JAAMOD010000059">
    <property type="protein sequence ID" value="KAF5243462.1"/>
    <property type="molecule type" value="Genomic_DNA"/>
</dbReference>